<sequence length="42" mass="5204">MKIIKRDTAIQANFRREISLQTRIVRDKTKYSRKQKHKVRYV</sequence>
<dbReference type="AlphaFoldDB" id="Q7VJF7"/>
<gene>
    <name evidence="1" type="ordered locus">HH_0286</name>
</gene>
<evidence type="ECO:0000313" key="1">
    <source>
        <dbReference type="EMBL" id="AAP76883.1"/>
    </source>
</evidence>
<keyword evidence="2" id="KW-1185">Reference proteome</keyword>
<dbReference type="RefSeq" id="WP_011115130.1">
    <property type="nucleotide sequence ID" value="NC_004917.1"/>
</dbReference>
<organism evidence="1 2">
    <name type="scientific">Helicobacter hepaticus (strain ATCC 51449 / 3B1)</name>
    <dbReference type="NCBI Taxonomy" id="235279"/>
    <lineage>
        <taxon>Bacteria</taxon>
        <taxon>Pseudomonadati</taxon>
        <taxon>Campylobacterota</taxon>
        <taxon>Epsilonproteobacteria</taxon>
        <taxon>Campylobacterales</taxon>
        <taxon>Helicobacteraceae</taxon>
        <taxon>Helicobacter</taxon>
    </lineage>
</organism>
<evidence type="ECO:0000313" key="2">
    <source>
        <dbReference type="Proteomes" id="UP000002495"/>
    </source>
</evidence>
<dbReference type="KEGG" id="hhe:HH_0286"/>
<dbReference type="Proteomes" id="UP000002495">
    <property type="component" value="Chromosome"/>
</dbReference>
<protein>
    <submittedName>
        <fullName evidence="1">Uncharacterized protein</fullName>
    </submittedName>
</protein>
<proteinExistence type="predicted"/>
<dbReference type="EMBL" id="AE017125">
    <property type="protein sequence ID" value="AAP76883.1"/>
    <property type="molecule type" value="Genomic_DNA"/>
</dbReference>
<accession>Q7VJF7</accession>
<name>Q7VJF7_HELHP</name>
<dbReference type="HOGENOM" id="CLU_3252446_0_0_7"/>
<reference evidence="1 2" key="1">
    <citation type="journal article" date="2003" name="Proc. Natl. Acad. Sci. U.S.A.">
        <title>The complete genome sequence of the carcinogenic bacterium Helicobacter hepaticus.</title>
        <authorList>
            <person name="Suerbaum S."/>
            <person name="Josenhans C."/>
            <person name="Sterzenbach T."/>
            <person name="Drescher B."/>
            <person name="Brandt P."/>
            <person name="Bell M."/>
            <person name="Droege M."/>
            <person name="Fartmann B."/>
            <person name="Fischer H.-P."/>
            <person name="Ge Z."/>
            <person name="Hoerster A."/>
            <person name="Holland R."/>
            <person name="Klein K."/>
            <person name="Koenig J."/>
            <person name="Macko L."/>
            <person name="Mendz G.L."/>
            <person name="Nyakatura G."/>
            <person name="Schauer D.B."/>
            <person name="Shen Z."/>
            <person name="Weber J."/>
            <person name="Frosch M."/>
            <person name="Fox J.G."/>
        </authorList>
    </citation>
    <scope>NUCLEOTIDE SEQUENCE [LARGE SCALE GENOMIC DNA]</scope>
    <source>
        <strain evidence="2">ATCC 51449 / 3B1</strain>
    </source>
</reference>
<dbReference type="STRING" id="235279.HH_0286"/>